<dbReference type="PANTHER" id="PTHR10963:SF55">
    <property type="entry name" value="GLYCOSIDE HYDROLASE FAMILY 16 PROTEIN"/>
    <property type="match status" value="1"/>
</dbReference>
<name>A0A060CC15_9FLAO</name>
<evidence type="ECO:0000256" key="1">
    <source>
        <dbReference type="ARBA" id="ARBA00006865"/>
    </source>
</evidence>
<comment type="similarity">
    <text evidence="1">Belongs to the glycosyl hydrolase 16 family.</text>
</comment>
<protein>
    <submittedName>
        <fullName evidence="2">CAZy families GH16 protein</fullName>
    </submittedName>
</protein>
<reference evidence="2" key="1">
    <citation type="journal article" date="2013" name="Environ. Microbiol.">
        <title>Seasonally variable intestinal metagenomes of the red palm weevil (Rhynchophorus ferrugineus).</title>
        <authorList>
            <person name="Jia S."/>
            <person name="Zhang X."/>
            <person name="Zhang G."/>
            <person name="Yin A."/>
            <person name="Zhang S."/>
            <person name="Li F."/>
            <person name="Wang L."/>
            <person name="Zhao D."/>
            <person name="Yun Q."/>
            <person name="Tala"/>
            <person name="Wang J."/>
            <person name="Sun G."/>
            <person name="Baabdullah M."/>
            <person name="Yu X."/>
            <person name="Hu S."/>
            <person name="Al-Mssallem I.S."/>
            <person name="Yu J."/>
        </authorList>
    </citation>
    <scope>NUCLEOTIDE SEQUENCE</scope>
</reference>
<dbReference type="EMBL" id="KF125431">
    <property type="protein sequence ID" value="AIA92759.1"/>
    <property type="molecule type" value="Genomic_DNA"/>
</dbReference>
<evidence type="ECO:0000313" key="2">
    <source>
        <dbReference type="EMBL" id="AIA92759.1"/>
    </source>
</evidence>
<proteinExistence type="inferred from homology"/>
<accession>A0A060CC15</accession>
<dbReference type="GO" id="GO:0004553">
    <property type="term" value="F:hydrolase activity, hydrolyzing O-glycosyl compounds"/>
    <property type="evidence" value="ECO:0007669"/>
    <property type="project" value="UniProtKB-ARBA"/>
</dbReference>
<sequence length="81" mass="9377">TVRNEFFNPKSSAWQQQREYASYTSASLHTKNKASWTYGRLEMRAKLPRVRAAWPAFWTLGANWIKPHEGESNGPPGSRWP</sequence>
<organism evidence="2">
    <name type="scientific">uncultured Christiangramia sp</name>
    <dbReference type="NCBI Taxonomy" id="503836"/>
    <lineage>
        <taxon>Bacteria</taxon>
        <taxon>Pseudomonadati</taxon>
        <taxon>Bacteroidota</taxon>
        <taxon>Flavobacteriia</taxon>
        <taxon>Flavobacteriales</taxon>
        <taxon>Flavobacteriaceae</taxon>
        <taxon>Christiangramia</taxon>
        <taxon>environmental samples</taxon>
    </lineage>
</organism>
<dbReference type="PANTHER" id="PTHR10963">
    <property type="entry name" value="GLYCOSYL HYDROLASE-RELATED"/>
    <property type="match status" value="1"/>
</dbReference>
<feature type="non-terminal residue" evidence="2">
    <location>
        <position position="1"/>
    </location>
</feature>
<dbReference type="AlphaFoldDB" id="A0A060CC15"/>
<feature type="non-terminal residue" evidence="2">
    <location>
        <position position="81"/>
    </location>
</feature>
<dbReference type="GO" id="GO:0005975">
    <property type="term" value="P:carbohydrate metabolic process"/>
    <property type="evidence" value="ECO:0007669"/>
    <property type="project" value="UniProtKB-ARBA"/>
</dbReference>
<dbReference type="SUPFAM" id="SSF49899">
    <property type="entry name" value="Concanavalin A-like lectins/glucanases"/>
    <property type="match status" value="1"/>
</dbReference>
<dbReference type="InterPro" id="IPR013320">
    <property type="entry name" value="ConA-like_dom_sf"/>
</dbReference>
<dbReference type="Gene3D" id="2.60.120.200">
    <property type="match status" value="1"/>
</dbReference>
<dbReference type="InterPro" id="IPR050546">
    <property type="entry name" value="Glycosyl_Hydrlase_16"/>
</dbReference>